<dbReference type="PANTHER" id="PTHR23310">
    <property type="entry name" value="ACYL-COA-BINDING PROTEIN, ACBP"/>
    <property type="match status" value="1"/>
</dbReference>
<comment type="caution">
    <text evidence="4">The sequence shown here is derived from an EMBL/GenBank/DDBJ whole genome shotgun (WGS) entry which is preliminary data.</text>
</comment>
<feature type="domain" description="ACB" evidence="3">
    <location>
        <begin position="3"/>
        <end position="89"/>
    </location>
</feature>
<evidence type="ECO:0000313" key="4">
    <source>
        <dbReference type="EMBL" id="KAK9812021.1"/>
    </source>
</evidence>
<dbReference type="PANTHER" id="PTHR23310:SF62">
    <property type="entry name" value="ACYL-COA BINDING PROTEIN 1, ISOFORM A"/>
    <property type="match status" value="1"/>
</dbReference>
<dbReference type="GO" id="GO:0006631">
    <property type="term" value="P:fatty acid metabolic process"/>
    <property type="evidence" value="ECO:0007669"/>
    <property type="project" value="TreeGrafter"/>
</dbReference>
<dbReference type="AlphaFoldDB" id="A0AAW1PEX7"/>
<dbReference type="PRINTS" id="PR00689">
    <property type="entry name" value="ACOABINDINGP"/>
</dbReference>
<dbReference type="SUPFAM" id="SSF47027">
    <property type="entry name" value="Acyl-CoA binding protein"/>
    <property type="match status" value="1"/>
</dbReference>
<sequence>MSSQAEFEQAAQDVKTKASSNISNDAKLALYGLYKQATEGDVNTSKPGILDQKGRAKWSAWEKEKGKDKETAQQEYIKLVKELIEKHPA</sequence>
<dbReference type="Gene3D" id="1.20.80.10">
    <property type="match status" value="1"/>
</dbReference>
<proteinExistence type="inferred from homology"/>
<evidence type="ECO:0000256" key="1">
    <source>
        <dbReference type="ARBA" id="ARBA00005567"/>
    </source>
</evidence>
<reference evidence="4 5" key="1">
    <citation type="journal article" date="2024" name="Nat. Commun.">
        <title>Phylogenomics reveals the evolutionary origins of lichenization in chlorophyte algae.</title>
        <authorList>
            <person name="Puginier C."/>
            <person name="Libourel C."/>
            <person name="Otte J."/>
            <person name="Skaloud P."/>
            <person name="Haon M."/>
            <person name="Grisel S."/>
            <person name="Petersen M."/>
            <person name="Berrin J.G."/>
            <person name="Delaux P.M."/>
            <person name="Dal Grande F."/>
            <person name="Keller J."/>
        </authorList>
    </citation>
    <scope>NUCLEOTIDE SEQUENCE [LARGE SCALE GENOMIC DNA]</scope>
    <source>
        <strain evidence="4 5">SAG 2036</strain>
    </source>
</reference>
<dbReference type="Pfam" id="PF00887">
    <property type="entry name" value="ACBP"/>
    <property type="match status" value="1"/>
</dbReference>
<protein>
    <recommendedName>
        <fullName evidence="3">ACB domain-containing protein</fullName>
    </recommendedName>
</protein>
<dbReference type="EMBL" id="JALJOQ010000010">
    <property type="protein sequence ID" value="KAK9812021.1"/>
    <property type="molecule type" value="Genomic_DNA"/>
</dbReference>
<name>A0AAW1PEX7_9CHLO</name>
<evidence type="ECO:0000256" key="2">
    <source>
        <dbReference type="ARBA" id="ARBA00023121"/>
    </source>
</evidence>
<gene>
    <name evidence="4" type="ORF">WJX73_009353</name>
</gene>
<dbReference type="GO" id="GO:0000062">
    <property type="term" value="F:fatty-acyl-CoA binding"/>
    <property type="evidence" value="ECO:0007669"/>
    <property type="project" value="InterPro"/>
</dbReference>
<evidence type="ECO:0000259" key="3">
    <source>
        <dbReference type="PROSITE" id="PS51228"/>
    </source>
</evidence>
<dbReference type="Proteomes" id="UP001465755">
    <property type="component" value="Unassembled WGS sequence"/>
</dbReference>
<dbReference type="InterPro" id="IPR014352">
    <property type="entry name" value="FERM/acyl-CoA-bd_prot_sf"/>
</dbReference>
<keyword evidence="2" id="KW-0446">Lipid-binding</keyword>
<accession>A0AAW1PEX7</accession>
<dbReference type="InterPro" id="IPR000582">
    <property type="entry name" value="Acyl-CoA-binding_protein"/>
</dbReference>
<organism evidence="4 5">
    <name type="scientific">Symbiochloris irregularis</name>
    <dbReference type="NCBI Taxonomy" id="706552"/>
    <lineage>
        <taxon>Eukaryota</taxon>
        <taxon>Viridiplantae</taxon>
        <taxon>Chlorophyta</taxon>
        <taxon>core chlorophytes</taxon>
        <taxon>Trebouxiophyceae</taxon>
        <taxon>Trebouxiales</taxon>
        <taxon>Trebouxiaceae</taxon>
        <taxon>Symbiochloris</taxon>
    </lineage>
</organism>
<dbReference type="PROSITE" id="PS51228">
    <property type="entry name" value="ACB_2"/>
    <property type="match status" value="1"/>
</dbReference>
<dbReference type="InterPro" id="IPR035984">
    <property type="entry name" value="Acyl-CoA-binding_sf"/>
</dbReference>
<keyword evidence="5" id="KW-1185">Reference proteome</keyword>
<evidence type="ECO:0000313" key="5">
    <source>
        <dbReference type="Proteomes" id="UP001465755"/>
    </source>
</evidence>
<comment type="similarity">
    <text evidence="1">Belongs to the ACBP family.</text>
</comment>